<dbReference type="InterPro" id="IPR000719">
    <property type="entry name" value="Prot_kinase_dom"/>
</dbReference>
<dbReference type="InterPro" id="IPR008271">
    <property type="entry name" value="Ser/Thr_kinase_AS"/>
</dbReference>
<dbReference type="CDD" id="cd00028">
    <property type="entry name" value="B_lectin"/>
    <property type="match status" value="1"/>
</dbReference>
<dbReference type="Gene3D" id="3.30.200.20">
    <property type="entry name" value="Phosphorylase Kinase, domain 1"/>
    <property type="match status" value="1"/>
</dbReference>
<evidence type="ECO:0000313" key="25">
    <source>
        <dbReference type="EMBL" id="KAI5412804.1"/>
    </source>
</evidence>
<keyword evidence="9 19" id="KW-0547">Nucleotide-binding</keyword>
<dbReference type="Pfam" id="PF01453">
    <property type="entry name" value="B_lectin"/>
    <property type="match status" value="1"/>
</dbReference>
<keyword evidence="5 19" id="KW-0808">Transferase</keyword>
<dbReference type="GO" id="GO:0030246">
    <property type="term" value="F:carbohydrate binding"/>
    <property type="evidence" value="ECO:0007669"/>
    <property type="project" value="UniProtKB-KW"/>
</dbReference>
<comment type="subcellular location">
    <subcellularLocation>
        <location evidence="1">Membrane</location>
        <topology evidence="1">Single-pass type I membrane protein</topology>
    </subcellularLocation>
</comment>
<keyword evidence="3" id="KW-0245">EGF-like domain</keyword>
<comment type="similarity">
    <text evidence="19">Belongs to the protein kinase superfamily. Ser/Thr protein kinase family.</text>
</comment>
<evidence type="ECO:0000256" key="18">
    <source>
        <dbReference type="ARBA" id="ARBA00048679"/>
    </source>
</evidence>
<keyword evidence="11 19" id="KW-0067">ATP-binding</keyword>
<dbReference type="InterPro" id="IPR003609">
    <property type="entry name" value="Pan_app"/>
</dbReference>
<dbReference type="GO" id="GO:0048544">
    <property type="term" value="P:recognition of pollen"/>
    <property type="evidence" value="ECO:0007669"/>
    <property type="project" value="InterPro"/>
</dbReference>
<keyword evidence="8" id="KW-0430">Lectin</keyword>
<evidence type="ECO:0000256" key="19">
    <source>
        <dbReference type="PIRNR" id="PIRNR000641"/>
    </source>
</evidence>
<dbReference type="PANTHER" id="PTHR47974:SF19">
    <property type="entry name" value="RECEPTOR-LIKE SERINE_THREONINE-PROTEIN KINASE"/>
    <property type="match status" value="1"/>
</dbReference>
<dbReference type="InterPro" id="IPR024171">
    <property type="entry name" value="SRK-like_kinase"/>
</dbReference>
<evidence type="ECO:0000256" key="2">
    <source>
        <dbReference type="ARBA" id="ARBA00022527"/>
    </source>
</evidence>
<feature type="chain" id="PRO_5039635969" description="Receptor-like serine/threonine-protein kinase" evidence="21">
    <location>
        <begin position="30"/>
        <end position="795"/>
    </location>
</feature>
<evidence type="ECO:0000259" key="24">
    <source>
        <dbReference type="PROSITE" id="PS50948"/>
    </source>
</evidence>
<feature type="domain" description="Protein kinase" evidence="22">
    <location>
        <begin position="503"/>
        <end position="778"/>
    </location>
</feature>
<dbReference type="InterPro" id="IPR011009">
    <property type="entry name" value="Kinase-like_dom_sf"/>
</dbReference>
<dbReference type="PROSITE" id="PS50927">
    <property type="entry name" value="BULB_LECTIN"/>
    <property type="match status" value="1"/>
</dbReference>
<dbReference type="SMART" id="SM00473">
    <property type="entry name" value="PAN_AP"/>
    <property type="match status" value="1"/>
</dbReference>
<keyword evidence="16" id="KW-0325">Glycoprotein</keyword>
<feature type="signal peptide" evidence="21">
    <location>
        <begin position="1"/>
        <end position="29"/>
    </location>
</feature>
<sequence>MAMFKTTKPLFWFSLLNLFFSIHFHPSLAALTTISANQSLSAYQTLVSKGGRFELGFFKPGNSSNYYIGIWYKKVSQQTIVWVANRDNPVSDKNTATLKISAGNLVLLDESSKQVWSTNMSFPKSVSVSAILLDSGNLVLRNRPNDDASDPLWQSFDHPADTWLPGGKIRLDKKTKKPQYLTSWKNKEDPATGLFSLELDPKGTSAYLILWNKSEEYWTSGPWNGSIFSLVPEMTLNYIYNLSFVSNENESYLTYSVYNPSIISRFVMDISGQIKQLSWLESIEEWNLFWAQPRAQCEAYSFCGAFGICNENSLPHCSCLRGFEPKSVSDWNMEDHSSGCIRRTSFQCEGSDPSNKDNSAFLAMTNMALPTHAQSVGLGNADECKLTCSKNCSCTAFTYDRNGCSVWLGDLINLQQLSSDDSSGQTLYVKLAPEETVYASENRYRERVIIGAAVGAVVGIGILLCLLLFFIFRRRKRMLVNAKLLDGFMVEFQYKDLQNVTENFSEKLGGEGGFGSVFKGTLTDSSAVAVKKLKGVSQGEKKFRTKVSIIGTLIHVNLVRIRGFCSESTTKRFLVYDYMPNLSLDFKLFGNNNSEVLGWKMRYQIALGIARGLIYLHEKCEECIIHGDIKPENILLDADFSPKVSDFGLAKLIGRDFSRIVTTMSGTRGYLAPEWLSRAAITAKADVYSYGMMLFEVVSGRRNSDPSLDGEDIFFPTLAAKIVNEGGSVLTVLDPRLEGNADIEEVTQMIIVASWCVQESETQRPTMRQVLQILEGILDVNVPPIPRFNQVFEDN</sequence>
<dbReference type="GO" id="GO:0005524">
    <property type="term" value="F:ATP binding"/>
    <property type="evidence" value="ECO:0007669"/>
    <property type="project" value="UniProtKB-KW"/>
</dbReference>
<dbReference type="GO" id="GO:0016020">
    <property type="term" value="C:membrane"/>
    <property type="evidence" value="ECO:0007669"/>
    <property type="project" value="UniProtKB-SubCell"/>
</dbReference>
<dbReference type="AlphaFoldDB" id="A0A9D4X3A8"/>
<evidence type="ECO:0000256" key="9">
    <source>
        <dbReference type="ARBA" id="ARBA00022741"/>
    </source>
</evidence>
<dbReference type="FunFam" id="3.30.200.20:FF:000178">
    <property type="entry name" value="serine/threonine-protein kinase PBS1-like"/>
    <property type="match status" value="1"/>
</dbReference>
<feature type="transmembrane region" description="Helical" evidence="20">
    <location>
        <begin position="448"/>
        <end position="472"/>
    </location>
</feature>
<keyword evidence="6 20" id="KW-0812">Transmembrane</keyword>
<dbReference type="FunFam" id="2.90.10.10:FF:000002">
    <property type="entry name" value="Serine/threonine-protein kinase"/>
    <property type="match status" value="1"/>
</dbReference>
<dbReference type="OrthoDB" id="643280at2759"/>
<dbReference type="PROSITE" id="PS50948">
    <property type="entry name" value="PAN"/>
    <property type="match status" value="1"/>
</dbReference>
<evidence type="ECO:0000256" key="13">
    <source>
        <dbReference type="ARBA" id="ARBA00023136"/>
    </source>
</evidence>
<reference evidence="25 26" key="1">
    <citation type="journal article" date="2022" name="Nat. Genet.">
        <title>Improved pea reference genome and pan-genome highlight genomic features and evolutionary characteristics.</title>
        <authorList>
            <person name="Yang T."/>
            <person name="Liu R."/>
            <person name="Luo Y."/>
            <person name="Hu S."/>
            <person name="Wang D."/>
            <person name="Wang C."/>
            <person name="Pandey M.K."/>
            <person name="Ge S."/>
            <person name="Xu Q."/>
            <person name="Li N."/>
            <person name="Li G."/>
            <person name="Huang Y."/>
            <person name="Saxena R.K."/>
            <person name="Ji Y."/>
            <person name="Li M."/>
            <person name="Yan X."/>
            <person name="He Y."/>
            <person name="Liu Y."/>
            <person name="Wang X."/>
            <person name="Xiang C."/>
            <person name="Varshney R.K."/>
            <person name="Ding H."/>
            <person name="Gao S."/>
            <person name="Zong X."/>
        </authorList>
    </citation>
    <scope>NUCLEOTIDE SEQUENCE [LARGE SCALE GENOMIC DNA]</scope>
    <source>
        <strain evidence="25 26">cv. Zhongwan 6</strain>
    </source>
</reference>
<feature type="domain" description="Bulb-type lectin" evidence="23">
    <location>
        <begin position="31"/>
        <end position="153"/>
    </location>
</feature>
<name>A0A9D4X3A8_PEA</name>
<dbReference type="EMBL" id="JAMSHJ010000005">
    <property type="protein sequence ID" value="KAI5412804.1"/>
    <property type="molecule type" value="Genomic_DNA"/>
</dbReference>
<evidence type="ECO:0000256" key="10">
    <source>
        <dbReference type="ARBA" id="ARBA00022777"/>
    </source>
</evidence>
<dbReference type="CDD" id="cd14066">
    <property type="entry name" value="STKc_IRAK"/>
    <property type="match status" value="1"/>
</dbReference>
<evidence type="ECO:0000256" key="6">
    <source>
        <dbReference type="ARBA" id="ARBA00022692"/>
    </source>
</evidence>
<keyword evidence="14" id="KW-1015">Disulfide bond</keyword>
<dbReference type="PROSITE" id="PS00108">
    <property type="entry name" value="PROTEIN_KINASE_ST"/>
    <property type="match status" value="1"/>
</dbReference>
<dbReference type="EC" id="2.7.11.1" evidence="19"/>
<dbReference type="Pfam" id="PF00069">
    <property type="entry name" value="Pkinase"/>
    <property type="match status" value="1"/>
</dbReference>
<dbReference type="Gene3D" id="1.10.510.10">
    <property type="entry name" value="Transferase(Phosphotransferase) domain 1"/>
    <property type="match status" value="1"/>
</dbReference>
<keyword evidence="13 20" id="KW-0472">Membrane</keyword>
<dbReference type="Pfam" id="PF08276">
    <property type="entry name" value="PAN_2"/>
    <property type="match status" value="1"/>
</dbReference>
<keyword evidence="2 19" id="KW-0723">Serine/threonine-protein kinase</keyword>
<organism evidence="25 26">
    <name type="scientific">Pisum sativum</name>
    <name type="common">Garden pea</name>
    <name type="synonym">Lathyrus oleraceus</name>
    <dbReference type="NCBI Taxonomy" id="3888"/>
    <lineage>
        <taxon>Eukaryota</taxon>
        <taxon>Viridiplantae</taxon>
        <taxon>Streptophyta</taxon>
        <taxon>Embryophyta</taxon>
        <taxon>Tracheophyta</taxon>
        <taxon>Spermatophyta</taxon>
        <taxon>Magnoliopsida</taxon>
        <taxon>eudicotyledons</taxon>
        <taxon>Gunneridae</taxon>
        <taxon>Pentapetalae</taxon>
        <taxon>rosids</taxon>
        <taxon>fabids</taxon>
        <taxon>Fabales</taxon>
        <taxon>Fabaceae</taxon>
        <taxon>Papilionoideae</taxon>
        <taxon>50 kb inversion clade</taxon>
        <taxon>NPAAA clade</taxon>
        <taxon>Hologalegina</taxon>
        <taxon>IRL clade</taxon>
        <taxon>Fabeae</taxon>
        <taxon>Lathyrus</taxon>
    </lineage>
</organism>
<dbReference type="Pfam" id="PF00954">
    <property type="entry name" value="S_locus_glycop"/>
    <property type="match status" value="1"/>
</dbReference>
<dbReference type="FunFam" id="1.10.510.10:FF:000248">
    <property type="entry name" value="S-receptor-like kinase 5"/>
    <property type="match status" value="1"/>
</dbReference>
<evidence type="ECO:0000256" key="8">
    <source>
        <dbReference type="ARBA" id="ARBA00022734"/>
    </source>
</evidence>
<evidence type="ECO:0000256" key="20">
    <source>
        <dbReference type="SAM" id="Phobius"/>
    </source>
</evidence>
<dbReference type="Gramene" id="Psat05G0743300-T1">
    <property type="protein sequence ID" value="KAI5412804.1"/>
    <property type="gene ID" value="KIW84_057433"/>
</dbReference>
<evidence type="ECO:0000256" key="11">
    <source>
        <dbReference type="ARBA" id="ARBA00022840"/>
    </source>
</evidence>
<dbReference type="InterPro" id="IPR000858">
    <property type="entry name" value="S_locus_glycoprot_dom"/>
</dbReference>
<evidence type="ECO:0000256" key="3">
    <source>
        <dbReference type="ARBA" id="ARBA00022536"/>
    </source>
</evidence>
<dbReference type="PANTHER" id="PTHR47974">
    <property type="entry name" value="OS07G0415500 PROTEIN"/>
    <property type="match status" value="1"/>
</dbReference>
<evidence type="ECO:0000256" key="5">
    <source>
        <dbReference type="ARBA" id="ARBA00022679"/>
    </source>
</evidence>
<evidence type="ECO:0000256" key="17">
    <source>
        <dbReference type="ARBA" id="ARBA00047899"/>
    </source>
</evidence>
<dbReference type="SUPFAM" id="SSF51110">
    <property type="entry name" value="alpha-D-mannose-specific plant lectins"/>
    <property type="match status" value="1"/>
</dbReference>
<keyword evidence="15" id="KW-0675">Receptor</keyword>
<evidence type="ECO:0000313" key="26">
    <source>
        <dbReference type="Proteomes" id="UP001058974"/>
    </source>
</evidence>
<evidence type="ECO:0000259" key="22">
    <source>
        <dbReference type="PROSITE" id="PS50011"/>
    </source>
</evidence>
<dbReference type="CDD" id="cd01098">
    <property type="entry name" value="PAN_AP_plant"/>
    <property type="match status" value="1"/>
</dbReference>
<comment type="caution">
    <text evidence="25">The sequence shown here is derived from an EMBL/GenBank/DDBJ whole genome shotgun (WGS) entry which is preliminary data.</text>
</comment>
<dbReference type="InterPro" id="IPR036426">
    <property type="entry name" value="Bulb-type_lectin_dom_sf"/>
</dbReference>
<keyword evidence="4" id="KW-0597">Phosphoprotein</keyword>
<keyword evidence="10 19" id="KW-0418">Kinase</keyword>
<comment type="catalytic activity">
    <reaction evidence="18 19">
        <text>L-seryl-[protein] + ATP = O-phospho-L-seryl-[protein] + ADP + H(+)</text>
        <dbReference type="Rhea" id="RHEA:17989"/>
        <dbReference type="Rhea" id="RHEA-COMP:9863"/>
        <dbReference type="Rhea" id="RHEA-COMP:11604"/>
        <dbReference type="ChEBI" id="CHEBI:15378"/>
        <dbReference type="ChEBI" id="CHEBI:29999"/>
        <dbReference type="ChEBI" id="CHEBI:30616"/>
        <dbReference type="ChEBI" id="CHEBI:83421"/>
        <dbReference type="ChEBI" id="CHEBI:456216"/>
        <dbReference type="EC" id="2.7.11.1"/>
    </reaction>
</comment>
<dbReference type="PROSITE" id="PS50011">
    <property type="entry name" value="PROTEIN_KINASE_DOM"/>
    <property type="match status" value="1"/>
</dbReference>
<gene>
    <name evidence="25" type="ORF">KIW84_057433</name>
</gene>
<comment type="catalytic activity">
    <reaction evidence="17 19">
        <text>L-threonyl-[protein] + ATP = O-phospho-L-threonyl-[protein] + ADP + H(+)</text>
        <dbReference type="Rhea" id="RHEA:46608"/>
        <dbReference type="Rhea" id="RHEA-COMP:11060"/>
        <dbReference type="Rhea" id="RHEA-COMP:11605"/>
        <dbReference type="ChEBI" id="CHEBI:15378"/>
        <dbReference type="ChEBI" id="CHEBI:30013"/>
        <dbReference type="ChEBI" id="CHEBI:30616"/>
        <dbReference type="ChEBI" id="CHEBI:61977"/>
        <dbReference type="ChEBI" id="CHEBI:456216"/>
        <dbReference type="EC" id="2.7.11.1"/>
    </reaction>
</comment>
<dbReference type="PIRSF" id="PIRSF000641">
    <property type="entry name" value="SRK"/>
    <property type="match status" value="1"/>
</dbReference>
<evidence type="ECO:0000256" key="1">
    <source>
        <dbReference type="ARBA" id="ARBA00004479"/>
    </source>
</evidence>
<dbReference type="SUPFAM" id="SSF56112">
    <property type="entry name" value="Protein kinase-like (PK-like)"/>
    <property type="match status" value="1"/>
</dbReference>
<evidence type="ECO:0000256" key="21">
    <source>
        <dbReference type="SAM" id="SignalP"/>
    </source>
</evidence>
<evidence type="ECO:0000256" key="12">
    <source>
        <dbReference type="ARBA" id="ARBA00022989"/>
    </source>
</evidence>
<dbReference type="SMART" id="SM00108">
    <property type="entry name" value="B_lectin"/>
    <property type="match status" value="1"/>
</dbReference>
<dbReference type="InterPro" id="IPR001480">
    <property type="entry name" value="Bulb-type_lectin_dom"/>
</dbReference>
<keyword evidence="7 21" id="KW-0732">Signal</keyword>
<protein>
    <recommendedName>
        <fullName evidence="19">Receptor-like serine/threonine-protein kinase</fullName>
        <ecNumber evidence="19">2.7.11.1</ecNumber>
    </recommendedName>
</protein>
<accession>A0A9D4X3A8</accession>
<evidence type="ECO:0000259" key="23">
    <source>
        <dbReference type="PROSITE" id="PS50927"/>
    </source>
</evidence>
<keyword evidence="26" id="KW-1185">Reference proteome</keyword>
<keyword evidence="12 20" id="KW-1133">Transmembrane helix</keyword>
<dbReference type="SMART" id="SM00220">
    <property type="entry name" value="S_TKc"/>
    <property type="match status" value="1"/>
</dbReference>
<dbReference type="GO" id="GO:0004674">
    <property type="term" value="F:protein serine/threonine kinase activity"/>
    <property type="evidence" value="ECO:0007669"/>
    <property type="project" value="UniProtKB-KW"/>
</dbReference>
<evidence type="ECO:0000256" key="14">
    <source>
        <dbReference type="ARBA" id="ARBA00023157"/>
    </source>
</evidence>
<dbReference type="Proteomes" id="UP001058974">
    <property type="component" value="Chromosome 5"/>
</dbReference>
<dbReference type="Gene3D" id="2.90.10.10">
    <property type="entry name" value="Bulb-type lectin domain"/>
    <property type="match status" value="1"/>
</dbReference>
<evidence type="ECO:0000256" key="15">
    <source>
        <dbReference type="ARBA" id="ARBA00023170"/>
    </source>
</evidence>
<proteinExistence type="inferred from homology"/>
<evidence type="ECO:0000256" key="7">
    <source>
        <dbReference type="ARBA" id="ARBA00022729"/>
    </source>
</evidence>
<evidence type="ECO:0000256" key="4">
    <source>
        <dbReference type="ARBA" id="ARBA00022553"/>
    </source>
</evidence>
<evidence type="ECO:0000256" key="16">
    <source>
        <dbReference type="ARBA" id="ARBA00023180"/>
    </source>
</evidence>
<dbReference type="Gramene" id="Psat5g267640.1">
    <property type="protein sequence ID" value="Psat5g267640.1.cds1"/>
    <property type="gene ID" value="Psat5g267640"/>
</dbReference>
<feature type="domain" description="Apple" evidence="24">
    <location>
        <begin position="348"/>
        <end position="432"/>
    </location>
</feature>